<protein>
    <submittedName>
        <fullName evidence="3">Uncharacterized protein</fullName>
    </submittedName>
</protein>
<feature type="transmembrane region" description="Helical" evidence="2">
    <location>
        <begin position="662"/>
        <end position="683"/>
    </location>
</feature>
<comment type="caution">
    <text evidence="3">The sequence shown here is derived from an EMBL/GenBank/DDBJ whole genome shotgun (WGS) entry which is preliminary data.</text>
</comment>
<evidence type="ECO:0000313" key="4">
    <source>
        <dbReference type="Proteomes" id="UP000664203"/>
    </source>
</evidence>
<feature type="compositionally biased region" description="Polar residues" evidence="1">
    <location>
        <begin position="112"/>
        <end position="121"/>
    </location>
</feature>
<organism evidence="3 4">
    <name type="scientific">Alectoria fallacina</name>
    <dbReference type="NCBI Taxonomy" id="1903189"/>
    <lineage>
        <taxon>Eukaryota</taxon>
        <taxon>Fungi</taxon>
        <taxon>Dikarya</taxon>
        <taxon>Ascomycota</taxon>
        <taxon>Pezizomycotina</taxon>
        <taxon>Lecanoromycetes</taxon>
        <taxon>OSLEUM clade</taxon>
        <taxon>Lecanoromycetidae</taxon>
        <taxon>Lecanorales</taxon>
        <taxon>Lecanorineae</taxon>
        <taxon>Parmeliaceae</taxon>
        <taxon>Alectoria</taxon>
    </lineage>
</organism>
<keyword evidence="2" id="KW-0812">Transmembrane</keyword>
<gene>
    <name evidence="3" type="ORF">ALECFALPRED_000824</name>
</gene>
<evidence type="ECO:0000256" key="1">
    <source>
        <dbReference type="SAM" id="MobiDB-lite"/>
    </source>
</evidence>
<feature type="transmembrane region" description="Helical" evidence="2">
    <location>
        <begin position="622"/>
        <end position="642"/>
    </location>
</feature>
<name>A0A8H3F588_9LECA</name>
<feature type="compositionally biased region" description="Basic and acidic residues" evidence="1">
    <location>
        <begin position="128"/>
        <end position="149"/>
    </location>
</feature>
<dbReference type="AlphaFoldDB" id="A0A8H3F588"/>
<evidence type="ECO:0000313" key="3">
    <source>
        <dbReference type="EMBL" id="CAF9918777.1"/>
    </source>
</evidence>
<keyword evidence="2" id="KW-1133">Transmembrane helix</keyword>
<evidence type="ECO:0000256" key="2">
    <source>
        <dbReference type="SAM" id="Phobius"/>
    </source>
</evidence>
<feature type="region of interest" description="Disordered" evidence="1">
    <location>
        <begin position="97"/>
        <end position="185"/>
    </location>
</feature>
<dbReference type="OrthoDB" id="3540210at2759"/>
<dbReference type="EMBL" id="CAJPDR010000115">
    <property type="protein sequence ID" value="CAF9918777.1"/>
    <property type="molecule type" value="Genomic_DNA"/>
</dbReference>
<keyword evidence="4" id="KW-1185">Reference proteome</keyword>
<proteinExistence type="predicted"/>
<feature type="transmembrane region" description="Helical" evidence="2">
    <location>
        <begin position="213"/>
        <end position="234"/>
    </location>
</feature>
<keyword evidence="2" id="KW-0472">Membrane</keyword>
<dbReference type="Proteomes" id="UP000664203">
    <property type="component" value="Unassembled WGS sequence"/>
</dbReference>
<reference evidence="3" key="1">
    <citation type="submission" date="2021-03" db="EMBL/GenBank/DDBJ databases">
        <authorList>
            <person name="Tagirdzhanova G."/>
        </authorList>
    </citation>
    <scope>NUCLEOTIDE SEQUENCE</scope>
</reference>
<feature type="compositionally biased region" description="Basic and acidic residues" evidence="1">
    <location>
        <begin position="99"/>
        <end position="110"/>
    </location>
</feature>
<sequence length="712" mass="79127">MATVSDANLGLWRDYSRPYLDQRQILATDFWSQWMTAFVAVCFTLTSPYVFKITKSFLVWFIGCLSWLTTEWNNAHSAEPSSLSSSVADDQTPLLQKQNVDDGTGHRPKNDIGSNTPNGQLPNGKPKSATERQSSDQRDTGGSISEEHSSQIVAALPAANCGPDSERRAPSVRGNEGPVDALNKSQDSREFGWKFVQYLLRGGAKQAKSPSTIMIVINTVLFGLFVAQAIAGVFSAKIASDRAGLSSSQHCGIWQFNENAGGEAADRDDLNNYQKETRASQYARTCYNSPDPTGPFSCRVFYNQSIAYNTKTHQLCPFASSELCHDGLYSAISFDTGYIDASVIGINSPTAHKFRRTSSCSPLNLSEPYVLPSSPGTNGTAYNYYYGPKDNTNYTFNTSGRPFEWLVPVYSVNTYFSSLYPESDYWQPIPELKPPNNSTLTIIFVSSMHIYHVRPSFDPIFPSHEPRYFEGFREPLYYNADPRARALACVDTSELCSPDGETCWSMTSPLSPGIKSSPEYWLMKWSLENSNTYDSIKWRLGTALLAQESVSQSVSIPLSPYQWQLEASQLFATSLARIQYDAWKIATGEDRERPGYIEVTPDEAKGRLCRLYKFKSSDYTNINLAAFVGLPLLAMTIFVLSWDARVVGLGFKEDESAASEPLIIDVIVRFIFHVLLALTVGICKGVTALFRKLGNCIKDRRSRIGAIDSDPS</sequence>
<accession>A0A8H3F588</accession>